<name>A0A0F9UBW9_9ZZZZ</name>
<dbReference type="SUPFAM" id="SSF52540">
    <property type="entry name" value="P-loop containing nucleoside triphosphate hydrolases"/>
    <property type="match status" value="1"/>
</dbReference>
<protein>
    <submittedName>
        <fullName evidence="1">Uncharacterized protein</fullName>
    </submittedName>
</protein>
<reference evidence="1" key="1">
    <citation type="journal article" date="2015" name="Nature">
        <title>Complex archaea that bridge the gap between prokaryotes and eukaryotes.</title>
        <authorList>
            <person name="Spang A."/>
            <person name="Saw J.H."/>
            <person name="Jorgensen S.L."/>
            <person name="Zaremba-Niedzwiedzka K."/>
            <person name="Martijn J."/>
            <person name="Lind A.E."/>
            <person name="van Eijk R."/>
            <person name="Schleper C."/>
            <person name="Guy L."/>
            <person name="Ettema T.J."/>
        </authorList>
    </citation>
    <scope>NUCLEOTIDE SEQUENCE</scope>
</reference>
<dbReference type="Pfam" id="PF13479">
    <property type="entry name" value="AAA_24"/>
    <property type="match status" value="1"/>
</dbReference>
<dbReference type="EMBL" id="LAZR01000748">
    <property type="protein sequence ID" value="KKN58756.1"/>
    <property type="molecule type" value="Genomic_DNA"/>
</dbReference>
<organism evidence="1">
    <name type="scientific">marine sediment metagenome</name>
    <dbReference type="NCBI Taxonomy" id="412755"/>
    <lineage>
        <taxon>unclassified sequences</taxon>
        <taxon>metagenomes</taxon>
        <taxon>ecological metagenomes</taxon>
    </lineage>
</organism>
<dbReference type="AlphaFoldDB" id="A0A0F9UBW9"/>
<accession>A0A0F9UBW9</accession>
<evidence type="ECO:0000313" key="1">
    <source>
        <dbReference type="EMBL" id="KKN58756.1"/>
    </source>
</evidence>
<gene>
    <name evidence="1" type="ORF">LCGC14_0548510</name>
</gene>
<comment type="caution">
    <text evidence="1">The sequence shown here is derived from an EMBL/GenBank/DDBJ whole genome shotgun (WGS) entry which is preliminary data.</text>
</comment>
<dbReference type="InterPro" id="IPR027417">
    <property type="entry name" value="P-loop_NTPase"/>
</dbReference>
<proteinExistence type="predicted"/>
<dbReference type="Gene3D" id="3.40.50.300">
    <property type="entry name" value="P-loop containing nucleotide triphosphate hydrolases"/>
    <property type="match status" value="1"/>
</dbReference>
<sequence>MAQQSRQVTKPKKSVEIKEISLPMEPTVDFSSDQPEIIIIAGSPKVGKTFLSASFPKVLIADMEGGSRFLEYHPNKANIYVLQLSDLAEVRGLIVQLAKEKDNLPYDTIVVDSLTTLEQWIEEEVSKDLNCEFGTAGYGADYGSARTKMMRMINGFKKVNKRIILIAHTNISAEPGTEIKTLSLTGKVKNLVTAAADAVGFMGWKNEERIISFASTQKDESGSRYPQLIGKDIPATYQAFAETIGEIEPVISEKLEGEDDNE</sequence>